<dbReference type="EMBL" id="RBAK01000004">
    <property type="protein sequence ID" value="RKN47535.1"/>
    <property type="molecule type" value="Genomic_DNA"/>
</dbReference>
<keyword evidence="1" id="KW-0472">Membrane</keyword>
<accession>A0A3A9ZHF2</accession>
<keyword evidence="1" id="KW-0812">Transmembrane</keyword>
<dbReference type="Proteomes" id="UP000281726">
    <property type="component" value="Unassembled WGS sequence"/>
</dbReference>
<reference evidence="2 3" key="1">
    <citation type="journal article" date="2004" name="Syst. Appl. Microbiol.">
        <title>Cryptoendolithic actinomycetes from antarctic sandstone rock samples: Micromonospora endolithica sp. nov. and two isolates related to Micromonospora coerulea Jensen 1932.</title>
        <authorList>
            <person name="Hirsch P."/>
            <person name="Mevs U."/>
            <person name="Kroppenstedt R.M."/>
            <person name="Schumann P."/>
            <person name="Stackebrandt E."/>
        </authorList>
    </citation>
    <scope>NUCLEOTIDE SEQUENCE [LARGE SCALE GENOMIC DNA]</scope>
    <source>
        <strain evidence="2 3">JCM 12677</strain>
    </source>
</reference>
<organism evidence="2 3">
    <name type="scientific">Micromonospora endolithica</name>
    <dbReference type="NCBI Taxonomy" id="230091"/>
    <lineage>
        <taxon>Bacteria</taxon>
        <taxon>Bacillati</taxon>
        <taxon>Actinomycetota</taxon>
        <taxon>Actinomycetes</taxon>
        <taxon>Micromonosporales</taxon>
        <taxon>Micromonosporaceae</taxon>
        <taxon>Micromonospora</taxon>
    </lineage>
</organism>
<sequence>MAGLFITLAPVLLGTVLALADKMRAPLWVILGLTAASGVGALAVATRDHLMAARPTAGLRAPGRLEITAIKVKRLPGDPLYELDFRVSNTGGSTVSVHALTLRVERAEVEAVHWGVEEVTAHYEMDISGLREGGSASADLAQRIEPGDSDRFVVRVLHSTSFLYTTFALRPTLATNFGPVLGPLVALIGRE</sequence>
<evidence type="ECO:0000256" key="1">
    <source>
        <dbReference type="SAM" id="Phobius"/>
    </source>
</evidence>
<protein>
    <submittedName>
        <fullName evidence="2">Uncharacterized protein</fullName>
    </submittedName>
</protein>
<gene>
    <name evidence="2" type="ORF">D7223_12190</name>
</gene>
<evidence type="ECO:0000313" key="2">
    <source>
        <dbReference type="EMBL" id="RKN47535.1"/>
    </source>
</evidence>
<proteinExistence type="predicted"/>
<evidence type="ECO:0000313" key="3">
    <source>
        <dbReference type="Proteomes" id="UP000281726"/>
    </source>
</evidence>
<comment type="caution">
    <text evidence="2">The sequence shown here is derived from an EMBL/GenBank/DDBJ whole genome shotgun (WGS) entry which is preliminary data.</text>
</comment>
<dbReference type="AlphaFoldDB" id="A0A3A9ZHF2"/>
<keyword evidence="1" id="KW-1133">Transmembrane helix</keyword>
<feature type="transmembrane region" description="Helical" evidence="1">
    <location>
        <begin position="28"/>
        <end position="45"/>
    </location>
</feature>
<name>A0A3A9ZHF2_9ACTN</name>
<keyword evidence="3" id="KW-1185">Reference proteome</keyword>